<gene>
    <name evidence="2" type="ORF">H0H81_005518</name>
</gene>
<evidence type="ECO:0000256" key="1">
    <source>
        <dbReference type="SAM" id="MobiDB-lite"/>
    </source>
</evidence>
<dbReference type="Proteomes" id="UP000717328">
    <property type="component" value="Unassembled WGS sequence"/>
</dbReference>
<reference evidence="2" key="1">
    <citation type="submission" date="2021-02" db="EMBL/GenBank/DDBJ databases">
        <authorList>
            <person name="Nieuwenhuis M."/>
            <person name="Van De Peppel L.J.J."/>
        </authorList>
    </citation>
    <scope>NUCLEOTIDE SEQUENCE</scope>
    <source>
        <strain evidence="2">D49</strain>
    </source>
</reference>
<comment type="caution">
    <text evidence="2">The sequence shown here is derived from an EMBL/GenBank/DDBJ whole genome shotgun (WGS) entry which is preliminary data.</text>
</comment>
<feature type="region of interest" description="Disordered" evidence="1">
    <location>
        <begin position="176"/>
        <end position="216"/>
    </location>
</feature>
<sequence length="266" mass="30323">MQGQNGDIFSDFIQSGSLDEWFCDLCTPLRKGHVEYMTLQAAQYHEGHSAEHRRYVAEQEHSMWGSTPADAEAWAAPAKVETPLSKEELKMLESRTHVDMVRDLVPFWIRGVHAAEKGEVLRLEEFLESLHESSESWHGTNGWGGETGHDWANGWATQDDQQVDDGWAAAYDDGAAWGVRDESPNKNPHEQKRRRTGMGRKTQRFKSSAIPHHGQTTAHEFVEDVAKQEAVGEERKRRMHSFFDMPTDDKVKKIDEVIRELLGTVQ</sequence>
<accession>A0A9P7GLN2</accession>
<organism evidence="2 3">
    <name type="scientific">Sphagnurus paluster</name>
    <dbReference type="NCBI Taxonomy" id="117069"/>
    <lineage>
        <taxon>Eukaryota</taxon>
        <taxon>Fungi</taxon>
        <taxon>Dikarya</taxon>
        <taxon>Basidiomycota</taxon>
        <taxon>Agaricomycotina</taxon>
        <taxon>Agaricomycetes</taxon>
        <taxon>Agaricomycetidae</taxon>
        <taxon>Agaricales</taxon>
        <taxon>Tricholomatineae</taxon>
        <taxon>Lyophyllaceae</taxon>
        <taxon>Sphagnurus</taxon>
    </lineage>
</organism>
<dbReference type="OrthoDB" id="10251155at2759"/>
<proteinExistence type="predicted"/>
<reference evidence="2" key="2">
    <citation type="submission" date="2021-10" db="EMBL/GenBank/DDBJ databases">
        <title>Phylogenomics reveals ancestral predisposition of the termite-cultivated fungus Termitomyces towards a domesticated lifestyle.</title>
        <authorList>
            <person name="Auxier B."/>
            <person name="Grum-Grzhimaylo A."/>
            <person name="Cardenas M.E."/>
            <person name="Lodge J.D."/>
            <person name="Laessoe T."/>
            <person name="Pedersen O."/>
            <person name="Smith M.E."/>
            <person name="Kuyper T.W."/>
            <person name="Franco-Molano E.A."/>
            <person name="Baroni T.J."/>
            <person name="Aanen D.K."/>
        </authorList>
    </citation>
    <scope>NUCLEOTIDE SEQUENCE</scope>
    <source>
        <strain evidence="2">D49</strain>
    </source>
</reference>
<name>A0A9P7GLN2_9AGAR</name>
<dbReference type="EMBL" id="JABCKI010000140">
    <property type="protein sequence ID" value="KAG5652296.1"/>
    <property type="molecule type" value="Genomic_DNA"/>
</dbReference>
<feature type="compositionally biased region" description="Basic and acidic residues" evidence="1">
    <location>
        <begin position="179"/>
        <end position="190"/>
    </location>
</feature>
<feature type="compositionally biased region" description="Basic residues" evidence="1">
    <location>
        <begin position="191"/>
        <end position="204"/>
    </location>
</feature>
<dbReference type="AlphaFoldDB" id="A0A9P7GLN2"/>
<keyword evidence="3" id="KW-1185">Reference proteome</keyword>
<evidence type="ECO:0000313" key="2">
    <source>
        <dbReference type="EMBL" id="KAG5652296.1"/>
    </source>
</evidence>
<protein>
    <submittedName>
        <fullName evidence="2">Uncharacterized protein</fullName>
    </submittedName>
</protein>
<evidence type="ECO:0000313" key="3">
    <source>
        <dbReference type="Proteomes" id="UP000717328"/>
    </source>
</evidence>